<dbReference type="OrthoDB" id="129627at2"/>
<protein>
    <recommendedName>
        <fullName evidence="6">Cell wall-active antibiotics response LiaF-like C-terminal domain-containing protein</fullName>
    </recommendedName>
</protein>
<keyword evidence="5" id="KW-1185">Reference proteome</keyword>
<evidence type="ECO:0000313" key="5">
    <source>
        <dbReference type="Proteomes" id="UP000282759"/>
    </source>
</evidence>
<comment type="caution">
    <text evidence="4">The sequence shown here is derived from an EMBL/GenBank/DDBJ whole genome shotgun (WGS) entry which is preliminary data.</text>
</comment>
<dbReference type="EMBL" id="SACK01000006">
    <property type="protein sequence ID" value="RVU00185.1"/>
    <property type="molecule type" value="Genomic_DNA"/>
</dbReference>
<evidence type="ECO:0000259" key="3">
    <source>
        <dbReference type="Pfam" id="PF22570"/>
    </source>
</evidence>
<dbReference type="Proteomes" id="UP000282759">
    <property type="component" value="Unassembled WGS sequence"/>
</dbReference>
<dbReference type="PANTHER" id="PTHR40763:SF5">
    <property type="entry name" value="MEMBRANE PROTEIN"/>
    <property type="match status" value="1"/>
</dbReference>
<name>A0A3S2WXB6_9SPHI</name>
<evidence type="ECO:0008006" key="6">
    <source>
        <dbReference type="Google" id="ProtNLM"/>
    </source>
</evidence>
<reference evidence="4 5" key="1">
    <citation type="submission" date="2019-01" db="EMBL/GenBank/DDBJ databases">
        <authorList>
            <person name="Chen W.-M."/>
        </authorList>
    </citation>
    <scope>NUCLEOTIDE SEQUENCE [LARGE SCALE GENOMIC DNA]</scope>
    <source>
        <strain evidence="4 5">YBJ-36</strain>
    </source>
</reference>
<dbReference type="InterPro" id="IPR054331">
    <property type="entry name" value="LiaF_TM"/>
</dbReference>
<dbReference type="AlphaFoldDB" id="A0A3S2WXB6"/>
<evidence type="ECO:0000256" key="1">
    <source>
        <dbReference type="SAM" id="Phobius"/>
    </source>
</evidence>
<dbReference type="Pfam" id="PF22570">
    <property type="entry name" value="LiaF-TM"/>
    <property type="match status" value="1"/>
</dbReference>
<keyword evidence="1" id="KW-0812">Transmembrane</keyword>
<gene>
    <name evidence="4" type="ORF">EOD41_14600</name>
</gene>
<feature type="domain" description="Cell wall-active antibiotics response LiaF-like C-terminal" evidence="2">
    <location>
        <begin position="199"/>
        <end position="268"/>
    </location>
</feature>
<keyword evidence="1" id="KW-1133">Transmembrane helix</keyword>
<sequence length="287" mass="32326">MHHTSEEYNMNNNINYKKDPQNGKVIAGGILLVVGGVLLLRQLDLFFFPGWLFSWPMWLIIPGIYIGAKSNFQKSAWFVLVLLGVAFLIQEAVGHDANKLIWPGVFIAFGMWMILRRNNKYDQEKWRKFEQGSKKQPVDFTAPVQAPVVDYTVKNEDEPVIINEPAQSSTRHPYNDDYLDAVAIFGGVDRIIVSKSFKGGEIVNIFGGSEIDFTKADIQGQVILEITQVFGGTKLIIPPHWHVISDVSSIFAGVDDKRMRHTTTINNEKVLVIKGVSIFAGIDIRSY</sequence>
<feature type="transmembrane region" description="Helical" evidence="1">
    <location>
        <begin position="75"/>
        <end position="93"/>
    </location>
</feature>
<dbReference type="PANTHER" id="PTHR40763">
    <property type="entry name" value="MEMBRANE PROTEIN-RELATED"/>
    <property type="match status" value="1"/>
</dbReference>
<organism evidence="4 5">
    <name type="scientific">Mucilaginibacter limnophilus</name>
    <dbReference type="NCBI Taxonomy" id="1932778"/>
    <lineage>
        <taxon>Bacteria</taxon>
        <taxon>Pseudomonadati</taxon>
        <taxon>Bacteroidota</taxon>
        <taxon>Sphingobacteriia</taxon>
        <taxon>Sphingobacteriales</taxon>
        <taxon>Sphingobacteriaceae</taxon>
        <taxon>Mucilaginibacter</taxon>
    </lineage>
</organism>
<accession>A0A3S2WXB6</accession>
<feature type="transmembrane region" description="Helical" evidence="1">
    <location>
        <begin position="46"/>
        <end position="68"/>
    </location>
</feature>
<feature type="transmembrane region" description="Helical" evidence="1">
    <location>
        <begin position="99"/>
        <end position="115"/>
    </location>
</feature>
<evidence type="ECO:0000313" key="4">
    <source>
        <dbReference type="EMBL" id="RVU00185.1"/>
    </source>
</evidence>
<feature type="transmembrane region" description="Helical" evidence="1">
    <location>
        <begin position="21"/>
        <end position="40"/>
    </location>
</feature>
<feature type="domain" description="LiaF transmembrane" evidence="3">
    <location>
        <begin position="27"/>
        <end position="120"/>
    </location>
</feature>
<dbReference type="InterPro" id="IPR024425">
    <property type="entry name" value="LiaF-like_C"/>
</dbReference>
<proteinExistence type="predicted"/>
<dbReference type="Pfam" id="PF09922">
    <property type="entry name" value="LiaF-like_C"/>
    <property type="match status" value="1"/>
</dbReference>
<evidence type="ECO:0000259" key="2">
    <source>
        <dbReference type="Pfam" id="PF09922"/>
    </source>
</evidence>
<keyword evidence="1" id="KW-0472">Membrane</keyword>